<keyword evidence="3" id="KW-1185">Reference proteome</keyword>
<dbReference type="EMBL" id="JAMKFB020000759">
    <property type="protein sequence ID" value="KAL0147378.1"/>
    <property type="molecule type" value="Genomic_DNA"/>
</dbReference>
<accession>A0ABD0MGI7</accession>
<protein>
    <recommendedName>
        <fullName evidence="4">Apolipoprotein b</fullName>
    </recommendedName>
</protein>
<feature type="non-terminal residue" evidence="2">
    <location>
        <position position="1"/>
    </location>
</feature>
<evidence type="ECO:0008006" key="4">
    <source>
        <dbReference type="Google" id="ProtNLM"/>
    </source>
</evidence>
<sequence>AEKKASVRTELENNLTKALNELDKYFGNIHHDLKQRLSKGVKESVNSCVASTKALVAP</sequence>
<proteinExistence type="predicted"/>
<evidence type="ECO:0000256" key="1">
    <source>
        <dbReference type="SAM" id="Coils"/>
    </source>
</evidence>
<evidence type="ECO:0000313" key="2">
    <source>
        <dbReference type="EMBL" id="KAL0147378.1"/>
    </source>
</evidence>
<evidence type="ECO:0000313" key="3">
    <source>
        <dbReference type="Proteomes" id="UP001529510"/>
    </source>
</evidence>
<reference evidence="2 3" key="1">
    <citation type="submission" date="2024-05" db="EMBL/GenBank/DDBJ databases">
        <title>Genome sequencing and assembly of Indian major carp, Cirrhinus mrigala (Hamilton, 1822).</title>
        <authorList>
            <person name="Mohindra V."/>
            <person name="Chowdhury L.M."/>
            <person name="Lal K."/>
            <person name="Jena J.K."/>
        </authorList>
    </citation>
    <scope>NUCLEOTIDE SEQUENCE [LARGE SCALE GENOMIC DNA]</scope>
    <source>
        <strain evidence="2">CM1030</strain>
        <tissue evidence="2">Blood</tissue>
    </source>
</reference>
<name>A0ABD0MGI7_CIRMR</name>
<gene>
    <name evidence="2" type="ORF">M9458_057321</name>
</gene>
<feature type="non-terminal residue" evidence="2">
    <location>
        <position position="58"/>
    </location>
</feature>
<dbReference type="Proteomes" id="UP001529510">
    <property type="component" value="Unassembled WGS sequence"/>
</dbReference>
<keyword evidence="1" id="KW-0175">Coiled coil</keyword>
<feature type="coiled-coil region" evidence="1">
    <location>
        <begin position="1"/>
        <end position="28"/>
    </location>
</feature>
<organism evidence="2 3">
    <name type="scientific">Cirrhinus mrigala</name>
    <name type="common">Mrigala</name>
    <dbReference type="NCBI Taxonomy" id="683832"/>
    <lineage>
        <taxon>Eukaryota</taxon>
        <taxon>Metazoa</taxon>
        <taxon>Chordata</taxon>
        <taxon>Craniata</taxon>
        <taxon>Vertebrata</taxon>
        <taxon>Euteleostomi</taxon>
        <taxon>Actinopterygii</taxon>
        <taxon>Neopterygii</taxon>
        <taxon>Teleostei</taxon>
        <taxon>Ostariophysi</taxon>
        <taxon>Cypriniformes</taxon>
        <taxon>Cyprinidae</taxon>
        <taxon>Labeoninae</taxon>
        <taxon>Labeonini</taxon>
        <taxon>Cirrhinus</taxon>
    </lineage>
</organism>
<dbReference type="AlphaFoldDB" id="A0ABD0MGI7"/>
<comment type="caution">
    <text evidence="2">The sequence shown here is derived from an EMBL/GenBank/DDBJ whole genome shotgun (WGS) entry which is preliminary data.</text>
</comment>